<name>A0ABT7KVR9_9BACI</name>
<dbReference type="PANTHER" id="PTHR30086">
    <property type="entry name" value="ARGININE EXPORTER PROTEIN ARGO"/>
    <property type="match status" value="1"/>
</dbReference>
<feature type="transmembrane region" description="Helical" evidence="6">
    <location>
        <begin position="76"/>
        <end position="93"/>
    </location>
</feature>
<evidence type="ECO:0000256" key="1">
    <source>
        <dbReference type="ARBA" id="ARBA00004651"/>
    </source>
</evidence>
<gene>
    <name evidence="7" type="ORF">P6F46_15685</name>
</gene>
<keyword evidence="8" id="KW-1185">Reference proteome</keyword>
<feature type="transmembrane region" description="Helical" evidence="6">
    <location>
        <begin position="188"/>
        <end position="206"/>
    </location>
</feature>
<sequence>MIENYFLFIIMSICLIILPGPDTAMATKNTLVAGKVGGVKTVFGTCVALLIHTLAAVIGLSALIVKSALLFSIFKYVGALYLIYIGIKALLAVRNKEGVATNDISLNNENEHSSCFRQGFLTNLLNPKIAVFFLTFLPQFLNPNHNTFIQLLIMGLTYLVLTVIWFAFYIFLIDKISAFMKKPKTQRYIQGLTGIVLIGFGIKLAFEKVINKTKNTTFSGWCFSFNN</sequence>
<keyword evidence="3 6" id="KW-0812">Transmembrane</keyword>
<dbReference type="EMBL" id="JASWHZ010000001">
    <property type="protein sequence ID" value="MDL2418244.1"/>
    <property type="molecule type" value="Genomic_DNA"/>
</dbReference>
<evidence type="ECO:0000256" key="5">
    <source>
        <dbReference type="ARBA" id="ARBA00023136"/>
    </source>
</evidence>
<evidence type="ECO:0000313" key="8">
    <source>
        <dbReference type="Proteomes" id="UP001229716"/>
    </source>
</evidence>
<feature type="transmembrane region" description="Helical" evidence="6">
    <location>
        <begin position="148"/>
        <end position="172"/>
    </location>
</feature>
<evidence type="ECO:0000313" key="7">
    <source>
        <dbReference type="EMBL" id="MDL2418244.1"/>
    </source>
</evidence>
<dbReference type="Proteomes" id="UP001229716">
    <property type="component" value="Unassembled WGS sequence"/>
</dbReference>
<dbReference type="PIRSF" id="PIRSF006324">
    <property type="entry name" value="LeuE"/>
    <property type="match status" value="1"/>
</dbReference>
<evidence type="ECO:0000256" key="3">
    <source>
        <dbReference type="ARBA" id="ARBA00022692"/>
    </source>
</evidence>
<keyword evidence="4 6" id="KW-1133">Transmembrane helix</keyword>
<feature type="transmembrane region" description="Helical" evidence="6">
    <location>
        <begin position="42"/>
        <end position="64"/>
    </location>
</feature>
<comment type="caution">
    <text evidence="7">The sequence shown here is derived from an EMBL/GenBank/DDBJ whole genome shotgun (WGS) entry which is preliminary data.</text>
</comment>
<dbReference type="PANTHER" id="PTHR30086:SF20">
    <property type="entry name" value="ARGININE EXPORTER PROTEIN ARGO-RELATED"/>
    <property type="match status" value="1"/>
</dbReference>
<comment type="subcellular location">
    <subcellularLocation>
        <location evidence="1">Cell membrane</location>
        <topology evidence="1">Multi-pass membrane protein</topology>
    </subcellularLocation>
</comment>
<evidence type="ECO:0000256" key="4">
    <source>
        <dbReference type="ARBA" id="ARBA00022989"/>
    </source>
</evidence>
<protein>
    <submittedName>
        <fullName evidence="7">LysE family translocator</fullName>
    </submittedName>
</protein>
<evidence type="ECO:0000256" key="2">
    <source>
        <dbReference type="ARBA" id="ARBA00022475"/>
    </source>
</evidence>
<reference evidence="7 8" key="1">
    <citation type="journal article" date="2023" name="Int. J. Mol. Sci.">
        <title>Pathogenicity and Genomic Characterization of a Novel Genospecies, Bacillus shihchuchen, of the Bacillus cereus Group Isolated from Chinese Softshell Turtle (Pelodiscus sinensis).</title>
        <authorList>
            <person name="Cheng L.W."/>
            <person name="Byadgi O.V."/>
            <person name="Tsai C.E."/>
            <person name="Wang P.C."/>
            <person name="Chen S.C."/>
        </authorList>
    </citation>
    <scope>NUCLEOTIDE SEQUENCE [LARGE SCALE GENOMIC DNA]</scope>
    <source>
        <strain evidence="7 8">QF108-045</strain>
    </source>
</reference>
<accession>A0ABT7KVR9</accession>
<dbReference type="Pfam" id="PF01810">
    <property type="entry name" value="LysE"/>
    <property type="match status" value="1"/>
</dbReference>
<evidence type="ECO:0000256" key="6">
    <source>
        <dbReference type="SAM" id="Phobius"/>
    </source>
</evidence>
<keyword evidence="5 6" id="KW-0472">Membrane</keyword>
<keyword evidence="2" id="KW-1003">Cell membrane</keyword>
<organism evidence="7 8">
    <name type="scientific">Bacillus shihchuchen</name>
    <dbReference type="NCBI Taxonomy" id="3036942"/>
    <lineage>
        <taxon>Bacteria</taxon>
        <taxon>Bacillati</taxon>
        <taxon>Bacillota</taxon>
        <taxon>Bacilli</taxon>
        <taxon>Bacillales</taxon>
        <taxon>Bacillaceae</taxon>
        <taxon>Bacillus</taxon>
        <taxon>Bacillus cereus group</taxon>
    </lineage>
</organism>
<dbReference type="InterPro" id="IPR001123">
    <property type="entry name" value="LeuE-type"/>
</dbReference>
<proteinExistence type="predicted"/>